<feature type="domain" description="Glutaredoxin" evidence="3">
    <location>
        <begin position="84"/>
        <end position="140"/>
    </location>
</feature>
<evidence type="ECO:0000259" key="3">
    <source>
        <dbReference type="Pfam" id="PF00462"/>
    </source>
</evidence>
<dbReference type="PROSITE" id="PS51354">
    <property type="entry name" value="GLUTAREDOXIN_2"/>
    <property type="match status" value="1"/>
</dbReference>
<dbReference type="EMBL" id="JAEDAO010000001">
    <property type="protein sequence ID" value="MBK0393197.1"/>
    <property type="molecule type" value="Genomic_DNA"/>
</dbReference>
<dbReference type="Pfam" id="PF00462">
    <property type="entry name" value="Glutaredoxin"/>
    <property type="match status" value="1"/>
</dbReference>
<dbReference type="InterPro" id="IPR036249">
    <property type="entry name" value="Thioredoxin-like_sf"/>
</dbReference>
<dbReference type="RefSeq" id="WP_200788181.1">
    <property type="nucleotide sequence ID" value="NZ_JAEDAO010000001.1"/>
</dbReference>
<sequence>MLKDRSRAARRLAAAALALVAGVAGAQVYRIIGPDGRVTYSDQPPPADAKGQARPGPAVAGGQGGSGTASLPYELRQVTARYPVTFYSGPECAPCGSARVFLNARGIPFTEKTVSTQDDVSALQRLSGNVNLPFLTIGGQQLSGYSEAEWTQFLDAAGYPRSSQLPPGYRQAAATPLVVVAKPVAAAPDAAAQSAPQARTTPTAPSEPPPNNPAGIQF</sequence>
<organism evidence="5 6">
    <name type="scientific">Ramlibacter algicola</name>
    <dbReference type="NCBI Taxonomy" id="2795217"/>
    <lineage>
        <taxon>Bacteria</taxon>
        <taxon>Pseudomonadati</taxon>
        <taxon>Pseudomonadota</taxon>
        <taxon>Betaproteobacteria</taxon>
        <taxon>Burkholderiales</taxon>
        <taxon>Comamonadaceae</taxon>
        <taxon>Ramlibacter</taxon>
    </lineage>
</organism>
<accession>A0A934Q239</accession>
<name>A0A934Q239_9BURK</name>
<dbReference type="Gene3D" id="3.40.30.10">
    <property type="entry name" value="Glutaredoxin"/>
    <property type="match status" value="1"/>
</dbReference>
<feature type="chain" id="PRO_5037780905" evidence="2">
    <location>
        <begin position="27"/>
        <end position="218"/>
    </location>
</feature>
<evidence type="ECO:0000313" key="6">
    <source>
        <dbReference type="Proteomes" id="UP000617041"/>
    </source>
</evidence>
<feature type="signal peptide" evidence="2">
    <location>
        <begin position="1"/>
        <end position="26"/>
    </location>
</feature>
<feature type="compositionally biased region" description="Low complexity" evidence="1">
    <location>
        <begin position="189"/>
        <end position="204"/>
    </location>
</feature>
<dbReference type="InterPro" id="IPR002109">
    <property type="entry name" value="Glutaredoxin"/>
</dbReference>
<dbReference type="Pfam" id="PF13511">
    <property type="entry name" value="DUF4124"/>
    <property type="match status" value="1"/>
</dbReference>
<dbReference type="InterPro" id="IPR025392">
    <property type="entry name" value="DUF4124"/>
</dbReference>
<evidence type="ECO:0000256" key="1">
    <source>
        <dbReference type="SAM" id="MobiDB-lite"/>
    </source>
</evidence>
<reference evidence="5" key="1">
    <citation type="submission" date="2020-12" db="EMBL/GenBank/DDBJ databases">
        <title>Ramlibacter sp. nov., isolated from a freshwater alga, Cryptomonas.</title>
        <authorList>
            <person name="Kim H.M."/>
            <person name="Jeon C.O."/>
        </authorList>
    </citation>
    <scope>NUCLEOTIDE SEQUENCE</scope>
    <source>
        <strain evidence="5">CrO1</strain>
    </source>
</reference>
<proteinExistence type="predicted"/>
<keyword evidence="2" id="KW-0732">Signal</keyword>
<feature type="region of interest" description="Disordered" evidence="1">
    <location>
        <begin position="189"/>
        <end position="218"/>
    </location>
</feature>
<dbReference type="AlphaFoldDB" id="A0A934Q239"/>
<dbReference type="Proteomes" id="UP000617041">
    <property type="component" value="Unassembled WGS sequence"/>
</dbReference>
<feature type="domain" description="DUF4124" evidence="4">
    <location>
        <begin position="15"/>
        <end position="52"/>
    </location>
</feature>
<feature type="region of interest" description="Disordered" evidence="1">
    <location>
        <begin position="37"/>
        <end position="70"/>
    </location>
</feature>
<comment type="caution">
    <text evidence="5">The sequence shown here is derived from an EMBL/GenBank/DDBJ whole genome shotgun (WGS) entry which is preliminary data.</text>
</comment>
<dbReference type="CDD" id="cd02976">
    <property type="entry name" value="NrdH"/>
    <property type="match status" value="1"/>
</dbReference>
<protein>
    <submittedName>
        <fullName evidence="5">Glutaredoxin family protein</fullName>
    </submittedName>
</protein>
<gene>
    <name evidence="5" type="ORF">I8E28_11405</name>
</gene>
<evidence type="ECO:0000256" key="2">
    <source>
        <dbReference type="SAM" id="SignalP"/>
    </source>
</evidence>
<evidence type="ECO:0000313" key="5">
    <source>
        <dbReference type="EMBL" id="MBK0393197.1"/>
    </source>
</evidence>
<evidence type="ECO:0000259" key="4">
    <source>
        <dbReference type="Pfam" id="PF13511"/>
    </source>
</evidence>
<dbReference type="SUPFAM" id="SSF52833">
    <property type="entry name" value="Thioredoxin-like"/>
    <property type="match status" value="1"/>
</dbReference>
<keyword evidence="6" id="KW-1185">Reference proteome</keyword>